<dbReference type="STRING" id="36844.SAMN04488501_103213"/>
<evidence type="ECO:0000259" key="6">
    <source>
        <dbReference type="Pfam" id="PF02541"/>
    </source>
</evidence>
<dbReference type="NCBIfam" id="TIGR03706">
    <property type="entry name" value="exo_poly_only"/>
    <property type="match status" value="1"/>
</dbReference>
<proteinExistence type="inferred from homology"/>
<keyword evidence="4 8" id="KW-0378">Hydrolase</keyword>
<comment type="catalytic activity">
    <reaction evidence="5">
        <text>[phosphate](n) + H2O = [phosphate](n-1) + phosphate + H(+)</text>
        <dbReference type="Rhea" id="RHEA:21528"/>
        <dbReference type="Rhea" id="RHEA-COMP:9859"/>
        <dbReference type="Rhea" id="RHEA-COMP:14279"/>
        <dbReference type="ChEBI" id="CHEBI:15377"/>
        <dbReference type="ChEBI" id="CHEBI:15378"/>
        <dbReference type="ChEBI" id="CHEBI:16838"/>
        <dbReference type="ChEBI" id="CHEBI:43474"/>
        <dbReference type="EC" id="3.6.1.11"/>
    </reaction>
</comment>
<evidence type="ECO:0000256" key="4">
    <source>
        <dbReference type="ARBA" id="ARBA00022801"/>
    </source>
</evidence>
<dbReference type="EC" id="3.6.1.11" evidence="2"/>
<dbReference type="RefSeq" id="WP_052220380.1">
    <property type="nucleotide sequence ID" value="NZ_LHUR01000012.1"/>
</dbReference>
<dbReference type="Gene3D" id="3.30.420.40">
    <property type="match status" value="1"/>
</dbReference>
<evidence type="ECO:0000259" key="7">
    <source>
        <dbReference type="Pfam" id="PF21447"/>
    </source>
</evidence>
<feature type="domain" description="Ppx/GppA phosphatase C-terminal" evidence="7">
    <location>
        <begin position="316"/>
        <end position="470"/>
    </location>
</feature>
<dbReference type="GO" id="GO:0004309">
    <property type="term" value="F:exopolyphosphatase activity"/>
    <property type="evidence" value="ECO:0007669"/>
    <property type="project" value="UniProtKB-EC"/>
</dbReference>
<comment type="caution">
    <text evidence="8">The sequence shown here is derived from an EMBL/GenBank/DDBJ whole genome shotgun (WGS) entry which is preliminary data.</text>
</comment>
<dbReference type="SUPFAM" id="SSF109604">
    <property type="entry name" value="HD-domain/PDEase-like"/>
    <property type="match status" value="1"/>
</dbReference>
<dbReference type="PANTHER" id="PTHR30005">
    <property type="entry name" value="EXOPOLYPHOSPHATASE"/>
    <property type="match status" value="1"/>
</dbReference>
<keyword evidence="9" id="KW-1185">Reference proteome</keyword>
<comment type="similarity">
    <text evidence="1">Belongs to the GppA/Ppx family.</text>
</comment>
<dbReference type="Proteomes" id="UP000037043">
    <property type="component" value="Unassembled WGS sequence"/>
</dbReference>
<dbReference type="SUPFAM" id="SSF53067">
    <property type="entry name" value="Actin-like ATPase domain"/>
    <property type="match status" value="2"/>
</dbReference>
<dbReference type="GO" id="GO:0006793">
    <property type="term" value="P:phosphorus metabolic process"/>
    <property type="evidence" value="ECO:0007669"/>
    <property type="project" value="InterPro"/>
</dbReference>
<evidence type="ECO:0000313" key="8">
    <source>
        <dbReference type="EMBL" id="KOA20648.1"/>
    </source>
</evidence>
<gene>
    <name evidence="8" type="primary">ppx_2</name>
    <name evidence="8" type="ORF">CLHOM_07900</name>
</gene>
<evidence type="ECO:0000256" key="5">
    <source>
        <dbReference type="ARBA" id="ARBA00047607"/>
    </source>
</evidence>
<dbReference type="Gene3D" id="1.10.3210.10">
    <property type="entry name" value="Hypothetical protein af1432"/>
    <property type="match status" value="1"/>
</dbReference>
<organism evidence="8 9">
    <name type="scientific">Clostridium homopropionicum DSM 5847</name>
    <dbReference type="NCBI Taxonomy" id="1121318"/>
    <lineage>
        <taxon>Bacteria</taxon>
        <taxon>Bacillati</taxon>
        <taxon>Bacillota</taxon>
        <taxon>Clostridia</taxon>
        <taxon>Eubacteriales</taxon>
        <taxon>Clostridiaceae</taxon>
        <taxon>Clostridium</taxon>
    </lineage>
</organism>
<dbReference type="PIRSF" id="PIRSF001267">
    <property type="entry name" value="Pyrophosphatase_GppA_Ppx"/>
    <property type="match status" value="1"/>
</dbReference>
<dbReference type="Gene3D" id="3.30.420.150">
    <property type="entry name" value="Exopolyphosphatase. Domain 2"/>
    <property type="match status" value="1"/>
</dbReference>
<evidence type="ECO:0000256" key="3">
    <source>
        <dbReference type="ARBA" id="ARBA00020416"/>
    </source>
</evidence>
<dbReference type="InterPro" id="IPR030673">
    <property type="entry name" value="PyroPPase_GppA_Ppx"/>
</dbReference>
<dbReference type="InterPro" id="IPR048950">
    <property type="entry name" value="Ppx_GppA_C"/>
</dbReference>
<reference evidence="9" key="1">
    <citation type="submission" date="2015-08" db="EMBL/GenBank/DDBJ databases">
        <title>Genome sequence of the strict anaerobe Clostridium homopropionicum LuHBu1 (DSM 5847T).</title>
        <authorList>
            <person name="Poehlein A."/>
            <person name="Beck M."/>
            <person name="Schiel-Bengelsdorf B."/>
            <person name="Bengelsdorf F.R."/>
            <person name="Daniel R."/>
            <person name="Duerre P."/>
        </authorList>
    </citation>
    <scope>NUCLEOTIDE SEQUENCE [LARGE SCALE GENOMIC DNA]</scope>
    <source>
        <strain evidence="9">DSM 5847</strain>
    </source>
</reference>
<feature type="domain" description="Ppx/GppA phosphatase N-terminal" evidence="6">
    <location>
        <begin position="23"/>
        <end position="302"/>
    </location>
</feature>
<dbReference type="Pfam" id="PF02541">
    <property type="entry name" value="Ppx-GppA"/>
    <property type="match status" value="1"/>
</dbReference>
<evidence type="ECO:0000313" key="9">
    <source>
        <dbReference type="Proteomes" id="UP000037043"/>
    </source>
</evidence>
<accession>A0A0L6ZCW7</accession>
<evidence type="ECO:0000256" key="2">
    <source>
        <dbReference type="ARBA" id="ARBA00012451"/>
    </source>
</evidence>
<dbReference type="InterPro" id="IPR050273">
    <property type="entry name" value="GppA/Ppx_hydrolase"/>
</dbReference>
<dbReference type="AlphaFoldDB" id="A0A0L6ZCW7"/>
<dbReference type="CDD" id="cd24052">
    <property type="entry name" value="ASKHA_NBD_HpPPX-GppA-like"/>
    <property type="match status" value="1"/>
</dbReference>
<dbReference type="InterPro" id="IPR003695">
    <property type="entry name" value="Ppx_GppA_N"/>
</dbReference>
<dbReference type="PANTHER" id="PTHR30005:SF0">
    <property type="entry name" value="RETROGRADE REGULATION PROTEIN 2"/>
    <property type="match status" value="1"/>
</dbReference>
<protein>
    <recommendedName>
        <fullName evidence="3">Exopolyphosphatase</fullName>
        <ecNumber evidence="2">3.6.1.11</ecNumber>
    </recommendedName>
</protein>
<dbReference type="PATRIC" id="fig|1121318.3.peg.794"/>
<dbReference type="EMBL" id="LHUR01000012">
    <property type="protein sequence ID" value="KOA20648.1"/>
    <property type="molecule type" value="Genomic_DNA"/>
</dbReference>
<dbReference type="InterPro" id="IPR022371">
    <property type="entry name" value="Exopolyphosphatase"/>
</dbReference>
<sequence>MHKIGVIDIGSNSMRLVLVGLYDSLSFRIIDEIKETVRLGKDMDVDEQLHPYRIEKAIEVLSFFKKVCSASGIDTIVAVATEAVRKASNQKKFIDRVFNETGIKIRILSGFEEAYYDYFAIVNSMDIKEGLVMDIGGKSTELIWIKDRNIKEAISLPIGAINLTEKFSLDKSMDAPNIEALNSFIKENLRTVPWLKNIIGLPLIGVGGTFRNIGKINKKRLNYPLDHSHNFHMDSHEITEIYNLIKDKSPSEIKKVKGLSKDRADIFFGALTAVNNVVEFCSISEVCVSGNGLREGIIYEHVLGGKKPVEDVLDFSLNNMINYYRLNKEHSNQVWNIAASLFYQLKPVHQIKISSNKILKTASLLHDCGIHISYYHHEKHSFYIILNSPIRGLTHREQLIAAYVSAFHRKDEFTINNYTHKKLLSQEDLLLIKKLGVILRISESLDKSMNGNVEELQCIIEKDKVKIKISSIFSPNMEIEDAMSAASIFNKLFDRKLIIE</sequence>
<evidence type="ECO:0000256" key="1">
    <source>
        <dbReference type="ARBA" id="ARBA00007125"/>
    </source>
</evidence>
<dbReference type="InterPro" id="IPR043129">
    <property type="entry name" value="ATPase_NBD"/>
</dbReference>
<dbReference type="Pfam" id="PF21447">
    <property type="entry name" value="Ppx-GppA_III"/>
    <property type="match status" value="1"/>
</dbReference>
<name>A0A0L6ZCW7_9CLOT</name>